<dbReference type="KEGG" id="phb:HYN04_09915"/>
<dbReference type="EMBL" id="CP029479">
    <property type="protein sequence ID" value="AWM78040.1"/>
    <property type="molecule type" value="Genomic_DNA"/>
</dbReference>
<organism evidence="2 3">
    <name type="scientific">Phenylobacterium parvum</name>
    <dbReference type="NCBI Taxonomy" id="2201350"/>
    <lineage>
        <taxon>Bacteria</taxon>
        <taxon>Pseudomonadati</taxon>
        <taxon>Pseudomonadota</taxon>
        <taxon>Alphaproteobacteria</taxon>
        <taxon>Caulobacterales</taxon>
        <taxon>Caulobacteraceae</taxon>
        <taxon>Phenylobacterium</taxon>
    </lineage>
</organism>
<dbReference type="AlphaFoldDB" id="A0A2Z3HXQ6"/>
<gene>
    <name evidence="2" type="ORF">HYN04_09915</name>
</gene>
<keyword evidence="2" id="KW-0540">Nuclease</keyword>
<sequence>MRFWWVNHNQTARQEVDGGFLWSPKRESGGARSRFYDNMREAAPGDLVISYSRQAVRFVGQVTDYAFTALKPAEFENVGSYWEAEGWLLPVSWIPVEAPVSPKTLISTLGPMLPEKYSPIHRETGAGNQKAYLAEVSPAVFQIVARAAEFPDVDFSRPGANSRQGDLIRELIEDQVESMLKSDITLDATVRKSVIDARRGQGQFRSNVLKLCAVCPLTGVTNPTLLIASHIKPWRVCTTPQERLDGLNGLMLTPDADLLFDRGFIGFGEAGEVMVSARIDREDLNRLGLGHVSLSPSGLQDASVAWQAQNLNAAREAYLAYHRENVFLAG</sequence>
<accession>A0A2Z3HXQ6</accession>
<evidence type="ECO:0000313" key="2">
    <source>
        <dbReference type="EMBL" id="AWM78040.1"/>
    </source>
</evidence>
<name>A0A2Z3HXQ6_9CAUL</name>
<evidence type="ECO:0000259" key="1">
    <source>
        <dbReference type="Pfam" id="PF13391"/>
    </source>
</evidence>
<proteinExistence type="predicted"/>
<feature type="domain" description="HNH nuclease" evidence="1">
    <location>
        <begin position="215"/>
        <end position="267"/>
    </location>
</feature>
<dbReference type="Pfam" id="PF13391">
    <property type="entry name" value="HNH_2"/>
    <property type="match status" value="1"/>
</dbReference>
<dbReference type="RefSeq" id="WP_110450607.1">
    <property type="nucleotide sequence ID" value="NZ_CP029479.1"/>
</dbReference>
<dbReference type="Proteomes" id="UP000247763">
    <property type="component" value="Chromosome"/>
</dbReference>
<keyword evidence="2" id="KW-0255">Endonuclease</keyword>
<keyword evidence="2" id="KW-0378">Hydrolase</keyword>
<evidence type="ECO:0000313" key="3">
    <source>
        <dbReference type="Proteomes" id="UP000247763"/>
    </source>
</evidence>
<protein>
    <submittedName>
        <fullName evidence="2">HNH endonuclease</fullName>
    </submittedName>
</protein>
<dbReference type="GO" id="GO:0004519">
    <property type="term" value="F:endonuclease activity"/>
    <property type="evidence" value="ECO:0007669"/>
    <property type="project" value="UniProtKB-KW"/>
</dbReference>
<reference evidence="3" key="1">
    <citation type="submission" date="2018-05" db="EMBL/GenBank/DDBJ databases">
        <title>Genome sequencing of Phenylobacterium sp. HYN0004.</title>
        <authorList>
            <person name="Yi H."/>
            <person name="Baek C."/>
        </authorList>
    </citation>
    <scope>NUCLEOTIDE SEQUENCE [LARGE SCALE GENOMIC DNA]</scope>
    <source>
        <strain evidence="3">HYN0004</strain>
    </source>
</reference>
<dbReference type="OrthoDB" id="9811869at2"/>
<dbReference type="InterPro" id="IPR003615">
    <property type="entry name" value="HNH_nuc"/>
</dbReference>
<keyword evidence="3" id="KW-1185">Reference proteome</keyword>